<evidence type="ECO:0000313" key="2">
    <source>
        <dbReference type="EMBL" id="CEG44190.1"/>
    </source>
</evidence>
<dbReference type="OMA" id="VYLESPM"/>
<sequence length="401" mass="44023">MRASSLISLAIALVTSHVRGAPSTSTRKLEPMPQGEEDALKEIESFLGKKLERELTKLTYWGKRDPEPWNGPLWDTCSDSINLEWRNDVSPSAKYALAFGLNVEEFMDKVSAKFGIDSMKSQSTECTSECLNHGDVCSFRKNSHVGYCISQWSSLSQGVAQAAMLEQEPLCPVTVNNVTFHPNDIKGLISIVYAEANVPTIFGGRYFDGQKQTFDKNGRSSAPEYRDVTPSFFHIVAANLLGNMNQAFIFDWYTGESIQHQAVSGFDVYLESPMTLQDAARKFFNSTSYTYNGKATEVVHVSSSLSWSDKAVETDPNRPLTVAASSSVKLSYLLEVNKKGDAIGGEWVGESLYQHPDVIILPKSKPAADFVSSIGVSYANVLTLIEKSAACSDSATQTVVN</sequence>
<feature type="signal peptide" evidence="1">
    <location>
        <begin position="1"/>
        <end position="20"/>
    </location>
</feature>
<accession>A0A0P1ATF3</accession>
<dbReference type="Pfam" id="PF16683">
    <property type="entry name" value="TGase_elicitor"/>
    <property type="match status" value="1"/>
</dbReference>
<protein>
    <submittedName>
        <fullName evidence="2">RxLR-like protein</fullName>
    </submittedName>
</protein>
<dbReference type="AlphaFoldDB" id="A0A0P1ATF3"/>
<evidence type="ECO:0000313" key="3">
    <source>
        <dbReference type="Proteomes" id="UP000054928"/>
    </source>
</evidence>
<dbReference type="GO" id="GO:0016755">
    <property type="term" value="F:aminoacyltransferase activity"/>
    <property type="evidence" value="ECO:0007669"/>
    <property type="project" value="InterPro"/>
</dbReference>
<keyword evidence="1" id="KW-0732">Signal</keyword>
<organism evidence="2 3">
    <name type="scientific">Plasmopara halstedii</name>
    <name type="common">Downy mildew of sunflower</name>
    <dbReference type="NCBI Taxonomy" id="4781"/>
    <lineage>
        <taxon>Eukaryota</taxon>
        <taxon>Sar</taxon>
        <taxon>Stramenopiles</taxon>
        <taxon>Oomycota</taxon>
        <taxon>Peronosporomycetes</taxon>
        <taxon>Peronosporales</taxon>
        <taxon>Peronosporaceae</taxon>
        <taxon>Plasmopara</taxon>
    </lineage>
</organism>
<keyword evidence="3" id="KW-1185">Reference proteome</keyword>
<dbReference type="GeneID" id="36409503"/>
<dbReference type="InterPro" id="IPR032048">
    <property type="entry name" value="TGase_elicitor"/>
</dbReference>
<name>A0A0P1ATF3_PLAHL</name>
<reference evidence="3" key="1">
    <citation type="submission" date="2014-09" db="EMBL/GenBank/DDBJ databases">
        <authorList>
            <person name="Sharma Rahul"/>
            <person name="Thines Marco"/>
        </authorList>
    </citation>
    <scope>NUCLEOTIDE SEQUENCE [LARGE SCALE GENOMIC DNA]</scope>
</reference>
<proteinExistence type="predicted"/>
<dbReference type="Gene3D" id="3.30.40.240">
    <property type="entry name" value="Transglutaminase elicitor, body domain"/>
    <property type="match status" value="1"/>
</dbReference>
<evidence type="ECO:0000256" key="1">
    <source>
        <dbReference type="SAM" id="SignalP"/>
    </source>
</evidence>
<dbReference type="EMBL" id="CCYD01000810">
    <property type="protein sequence ID" value="CEG44190.1"/>
    <property type="molecule type" value="Genomic_DNA"/>
</dbReference>
<dbReference type="OrthoDB" id="10249031at2759"/>
<dbReference type="RefSeq" id="XP_024580559.1">
    <property type="nucleotide sequence ID" value="XM_024730265.1"/>
</dbReference>
<dbReference type="Proteomes" id="UP000054928">
    <property type="component" value="Unassembled WGS sequence"/>
</dbReference>
<feature type="chain" id="PRO_5006058902" evidence="1">
    <location>
        <begin position="21"/>
        <end position="401"/>
    </location>
</feature>